<gene>
    <name evidence="9" type="ORF">FWILDA_LOCUS3605</name>
</gene>
<dbReference type="InterPro" id="IPR033917">
    <property type="entry name" value="ML_PG-PI_TP"/>
</dbReference>
<reference evidence="9" key="1">
    <citation type="submission" date="2022-08" db="EMBL/GenBank/DDBJ databases">
        <authorList>
            <person name="Kallberg Y."/>
            <person name="Tangrot J."/>
            <person name="Rosling A."/>
        </authorList>
    </citation>
    <scope>NUCLEOTIDE SEQUENCE</scope>
    <source>
        <strain evidence="9">Wild A</strain>
    </source>
</reference>
<dbReference type="SMART" id="SM00737">
    <property type="entry name" value="ML"/>
    <property type="match status" value="1"/>
</dbReference>
<protein>
    <recommendedName>
        <fullName evidence="4">Phosphatidylglycerol/phosphatidylinositol transfer protein</fullName>
    </recommendedName>
</protein>
<accession>A0A9W4WP57</accession>
<dbReference type="PANTHER" id="PTHR11306:SF0">
    <property type="entry name" value="PHOSPHATIDYLGLYCEROL_PHOSPHATIDYLINOSITOL TRANSFER PROTEIN"/>
    <property type="match status" value="1"/>
</dbReference>
<evidence type="ECO:0000256" key="2">
    <source>
        <dbReference type="ARBA" id="ARBA00006370"/>
    </source>
</evidence>
<evidence type="ECO:0000313" key="10">
    <source>
        <dbReference type="Proteomes" id="UP001153678"/>
    </source>
</evidence>
<evidence type="ECO:0000256" key="3">
    <source>
        <dbReference type="ARBA" id="ARBA00011245"/>
    </source>
</evidence>
<evidence type="ECO:0000313" key="9">
    <source>
        <dbReference type="EMBL" id="CAI2168486.1"/>
    </source>
</evidence>
<dbReference type="EMBL" id="CAMKVN010000490">
    <property type="protein sequence ID" value="CAI2168486.1"/>
    <property type="molecule type" value="Genomic_DNA"/>
</dbReference>
<keyword evidence="6" id="KW-0732">Signal</keyword>
<evidence type="ECO:0000256" key="7">
    <source>
        <dbReference type="ARBA" id="ARBA00023055"/>
    </source>
</evidence>
<dbReference type="Proteomes" id="UP001153678">
    <property type="component" value="Unassembled WGS sequence"/>
</dbReference>
<keyword evidence="5" id="KW-0813">Transport</keyword>
<dbReference type="GO" id="GO:0032934">
    <property type="term" value="F:sterol binding"/>
    <property type="evidence" value="ECO:0007669"/>
    <property type="project" value="InterPro"/>
</dbReference>
<evidence type="ECO:0000259" key="8">
    <source>
        <dbReference type="SMART" id="SM00737"/>
    </source>
</evidence>
<dbReference type="GO" id="GO:0032366">
    <property type="term" value="P:intracellular sterol transport"/>
    <property type="evidence" value="ECO:0007669"/>
    <property type="project" value="InterPro"/>
</dbReference>
<evidence type="ECO:0000256" key="5">
    <source>
        <dbReference type="ARBA" id="ARBA00022448"/>
    </source>
</evidence>
<evidence type="ECO:0000256" key="6">
    <source>
        <dbReference type="ARBA" id="ARBA00022729"/>
    </source>
</evidence>
<dbReference type="PANTHER" id="PTHR11306">
    <property type="entry name" value="NIEMANN PICK TYPE C2 PROTEIN NPC2-RELATED"/>
    <property type="match status" value="1"/>
</dbReference>
<comment type="subunit">
    <text evidence="3">Monomer.</text>
</comment>
<name>A0A9W4WP57_9GLOM</name>
<dbReference type="InterPro" id="IPR039670">
    <property type="entry name" value="NPC2-like"/>
</dbReference>
<feature type="domain" description="MD-2-related lipid-recognition" evidence="8">
    <location>
        <begin position="420"/>
        <end position="570"/>
    </location>
</feature>
<evidence type="ECO:0000256" key="1">
    <source>
        <dbReference type="ARBA" id="ARBA00002053"/>
    </source>
</evidence>
<organism evidence="9 10">
    <name type="scientific">Funneliformis geosporum</name>
    <dbReference type="NCBI Taxonomy" id="1117311"/>
    <lineage>
        <taxon>Eukaryota</taxon>
        <taxon>Fungi</taxon>
        <taxon>Fungi incertae sedis</taxon>
        <taxon>Mucoromycota</taxon>
        <taxon>Glomeromycotina</taxon>
        <taxon>Glomeromycetes</taxon>
        <taxon>Glomerales</taxon>
        <taxon>Glomeraceae</taxon>
        <taxon>Funneliformis</taxon>
    </lineage>
</organism>
<sequence>MSFRYVAPQAYQKYGYTPVQNDKIIDINEEGYTPTDERSSMDGLAAQQPFPNNYFMIRKEFFDSNVWSMCKPKVPWKGPKEFEIDPKEFSNFEMIITGNASQGNIYVSQSSSEQSNFSSLINVSVQILLSHESLQNRVSVISSYDSSNCRLQVMTPGNVSFPNCISVNVNITFPKSLKKFGNFFINVINHHINDDNLDNITFNYINWKSIQSIKAKSIKAREIAIQSLGNISGNFYIDKTLKFKTIDARIDAIVKSFTNSTPESICLLTSNSIIQGSYPFAHLFEGHTSNGKIYLNVTGKSQRGGKIILTTNNGNIGGRYDVSSEWHASTSNGNINVKLSLANTTVDKLIRISGKTSNGHINTLVSDLYKGRFRLQTSNGKTNIEVCANACALYNSHNTKLEEQQLLAEEFPVNNIFETITDCSNDNDILIIENIFISPDPPRRGENVYINASGFLKKTVGFGSYVDLTVKLGLIKLLHQKLDLCEQVEKVDKSCPLKEGEQYLETTVTLPKEIPFVSIHNINLQAFSIFVLLSFINNSLLSNGIKGKYTVEAYVYTINEERITCLKANVMFKP</sequence>
<dbReference type="InterPro" id="IPR036846">
    <property type="entry name" value="GM2-AP_sf"/>
</dbReference>
<comment type="function">
    <text evidence="1">Catalyzes the intermembrane transfer of phosphatidylglycerol and phosphatidylinositol.</text>
</comment>
<evidence type="ECO:0000256" key="4">
    <source>
        <dbReference type="ARBA" id="ARBA00016056"/>
    </source>
</evidence>
<dbReference type="InterPro" id="IPR014756">
    <property type="entry name" value="Ig_E-set"/>
</dbReference>
<dbReference type="Pfam" id="PF02221">
    <property type="entry name" value="E1_DerP2_DerF2"/>
    <property type="match status" value="1"/>
</dbReference>
<keyword evidence="7" id="KW-0445">Lipid transport</keyword>
<keyword evidence="10" id="KW-1185">Reference proteome</keyword>
<dbReference type="AlphaFoldDB" id="A0A9W4WP57"/>
<proteinExistence type="inferred from homology"/>
<dbReference type="InterPro" id="IPR003172">
    <property type="entry name" value="ML_dom"/>
</dbReference>
<dbReference type="Gene3D" id="2.70.220.10">
    <property type="entry name" value="Ganglioside GM2 activator"/>
    <property type="match status" value="1"/>
</dbReference>
<dbReference type="CDD" id="cd00917">
    <property type="entry name" value="PG-PI_TP"/>
    <property type="match status" value="1"/>
</dbReference>
<comment type="caution">
    <text evidence="9">The sequence shown here is derived from an EMBL/GenBank/DDBJ whole genome shotgun (WGS) entry which is preliminary data.</text>
</comment>
<dbReference type="OrthoDB" id="6409159at2759"/>
<comment type="similarity">
    <text evidence="2">Belongs to the NPC2 family.</text>
</comment>
<dbReference type="SUPFAM" id="SSF81296">
    <property type="entry name" value="E set domains"/>
    <property type="match status" value="1"/>
</dbReference>